<feature type="transmembrane region" description="Helical" evidence="1">
    <location>
        <begin position="6"/>
        <end position="24"/>
    </location>
</feature>
<dbReference type="Proteomes" id="UP000786693">
    <property type="component" value="Unassembled WGS sequence"/>
</dbReference>
<proteinExistence type="predicted"/>
<reference evidence="2 3" key="1">
    <citation type="submission" date="2021-05" db="EMBL/GenBank/DDBJ databases">
        <title>Bacteria Genome sequencing.</title>
        <authorList>
            <person name="Takabe Y."/>
            <person name="Nakajima Y."/>
            <person name="Suzuki S."/>
            <person name="Shiozaki T."/>
        </authorList>
    </citation>
    <scope>NUCLEOTIDE SEQUENCE [LARGE SCALE GENOMIC DNA]</scope>
    <source>
        <strain evidence="2 3">AI_62</strain>
    </source>
</reference>
<gene>
    <name evidence="2" type="ORF">JANAI62_01600</name>
</gene>
<organism evidence="2 3">
    <name type="scientific">Jannaschia pagri</name>
    <dbReference type="NCBI Taxonomy" id="2829797"/>
    <lineage>
        <taxon>Bacteria</taxon>
        <taxon>Pseudomonadati</taxon>
        <taxon>Pseudomonadota</taxon>
        <taxon>Alphaproteobacteria</taxon>
        <taxon>Rhodobacterales</taxon>
        <taxon>Roseobacteraceae</taxon>
        <taxon>Jannaschia</taxon>
    </lineage>
</organism>
<evidence type="ECO:0000313" key="2">
    <source>
        <dbReference type="EMBL" id="GIT93537.1"/>
    </source>
</evidence>
<evidence type="ECO:0000256" key="1">
    <source>
        <dbReference type="SAM" id="Phobius"/>
    </source>
</evidence>
<keyword evidence="1" id="KW-0812">Transmembrane</keyword>
<name>A0ABQ4NHI2_9RHOB</name>
<keyword evidence="1" id="KW-0472">Membrane</keyword>
<sequence length="56" mass="6041">MLTDFLLPVLAFGTLLSVIVFALISQKKVLDRMDDPNAIKSTLAADKDSHGKPADV</sequence>
<comment type="caution">
    <text evidence="2">The sequence shown here is derived from an EMBL/GenBank/DDBJ whole genome shotgun (WGS) entry which is preliminary data.</text>
</comment>
<dbReference type="RefSeq" id="WP_220747070.1">
    <property type="nucleotide sequence ID" value="NZ_BPFH01000001.1"/>
</dbReference>
<keyword evidence="3" id="KW-1185">Reference proteome</keyword>
<evidence type="ECO:0000313" key="3">
    <source>
        <dbReference type="Proteomes" id="UP000786693"/>
    </source>
</evidence>
<dbReference type="EMBL" id="BPFH01000001">
    <property type="protein sequence ID" value="GIT93537.1"/>
    <property type="molecule type" value="Genomic_DNA"/>
</dbReference>
<protein>
    <submittedName>
        <fullName evidence="2">Uncharacterized protein</fullName>
    </submittedName>
</protein>
<accession>A0ABQ4NHI2</accession>
<keyword evidence="1" id="KW-1133">Transmembrane helix</keyword>